<protein>
    <submittedName>
        <fullName evidence="3">N-acetylmuramoyl-L-alanine amidase</fullName>
    </submittedName>
</protein>
<dbReference type="OrthoDB" id="9772024at2"/>
<dbReference type="PANTHER" id="PTHR30404:SF0">
    <property type="entry name" value="N-ACETYLMURAMOYL-L-ALANINE AMIDASE AMIC"/>
    <property type="match status" value="1"/>
</dbReference>
<dbReference type="AlphaFoldDB" id="A0A2T1GBW7"/>
<dbReference type="GO" id="GO:0008745">
    <property type="term" value="F:N-acetylmuramoyl-L-alanine amidase activity"/>
    <property type="evidence" value="ECO:0007669"/>
    <property type="project" value="InterPro"/>
</dbReference>
<dbReference type="Gene3D" id="2.60.40.10">
    <property type="entry name" value="Immunoglobulins"/>
    <property type="match status" value="1"/>
</dbReference>
<dbReference type="InterPro" id="IPR013783">
    <property type="entry name" value="Ig-like_fold"/>
</dbReference>
<dbReference type="Proteomes" id="UP000238937">
    <property type="component" value="Unassembled WGS sequence"/>
</dbReference>
<dbReference type="GO" id="GO:0030288">
    <property type="term" value="C:outer membrane-bounded periplasmic space"/>
    <property type="evidence" value="ECO:0007669"/>
    <property type="project" value="TreeGrafter"/>
</dbReference>
<comment type="caution">
    <text evidence="3">The sequence shown here is derived from an EMBL/GenBank/DDBJ whole genome shotgun (WGS) entry which is preliminary data.</text>
</comment>
<keyword evidence="1" id="KW-0378">Hydrolase</keyword>
<dbReference type="PANTHER" id="PTHR30404">
    <property type="entry name" value="N-ACETYLMURAMOYL-L-ALANINE AMIDASE"/>
    <property type="match status" value="1"/>
</dbReference>
<dbReference type="SUPFAM" id="SSF53187">
    <property type="entry name" value="Zn-dependent exopeptidases"/>
    <property type="match status" value="1"/>
</dbReference>
<evidence type="ECO:0000256" key="1">
    <source>
        <dbReference type="ARBA" id="ARBA00022801"/>
    </source>
</evidence>
<dbReference type="EMBL" id="PVWO01000228">
    <property type="protein sequence ID" value="PSB54852.1"/>
    <property type="molecule type" value="Genomic_DNA"/>
</dbReference>
<evidence type="ECO:0000259" key="2">
    <source>
        <dbReference type="SMART" id="SM00646"/>
    </source>
</evidence>
<accession>A0A2T1GBW7</accession>
<proteinExistence type="predicted"/>
<sequence length="605" mass="64954">MLGKYSQLGILGGIAVTAIVVAPLVRAQVDTPKLYISYPPANHQTASDRIFLIGSAPSEGKVSVNNKPVPRSPKGHFASVFNLKVGKNTFEVDYNGQTKTIVVTRAGAEKTPPPKDNFAPNSLEPQGDVARMPGELVCFGANAPTKAKVQVNVAGQDIPLKEQNTSVELPDNKAALIDRNQPQAMYGAGQYLGCAIASVAADLGHPVYKLEVGNPAKTVSQAAPGKVQILTPTNLDIAEVTVESGIARTGAGSDFSRLTPLPKGTKAAITARQTGSNNGKPANWVRLDYGGWILAEQVQITSGVTVPPKTIVKSLSSKERDGATDVTIPLQVPVPITLEQGTNTLTLTLYNTTAQTDIIRFNDNPTVSRLDWKQTSPGVVQYVFNLKSRQQWGYKLKYQGSNLILSLRHPPKLDKSNPLKPLAGTKILLDPGHGGKDSGAVGPNGYTEKEANLYASKLLANELALRGAAVYLSRESDKFIELSERQTIIDNLEPTLALSVHHNSLPDGGNPDTKGFSTFWYHAQAQSLAMYLHNHVVKDTGRPSYGVFWDNLALARPVSSPSVLLELGFMSNPSEFELIATPAEQQKMAKSIADGVTQWMLAATK</sequence>
<dbReference type="GO" id="GO:0009253">
    <property type="term" value="P:peptidoglycan catabolic process"/>
    <property type="evidence" value="ECO:0007669"/>
    <property type="project" value="InterPro"/>
</dbReference>
<dbReference type="RefSeq" id="WP_106307234.1">
    <property type="nucleotide sequence ID" value="NZ_PVWO01000228.1"/>
</dbReference>
<evidence type="ECO:0000313" key="4">
    <source>
        <dbReference type="Proteomes" id="UP000238937"/>
    </source>
</evidence>
<organism evidence="3 4">
    <name type="scientific">Chamaesiphon polymorphus CCALA 037</name>
    <dbReference type="NCBI Taxonomy" id="2107692"/>
    <lineage>
        <taxon>Bacteria</taxon>
        <taxon>Bacillati</taxon>
        <taxon>Cyanobacteriota</taxon>
        <taxon>Cyanophyceae</taxon>
        <taxon>Gomontiellales</taxon>
        <taxon>Chamaesiphonaceae</taxon>
        <taxon>Chamaesiphon</taxon>
    </lineage>
</organism>
<name>A0A2T1GBW7_9CYAN</name>
<dbReference type="Gene3D" id="3.40.630.40">
    <property type="entry name" value="Zn-dependent exopeptidases"/>
    <property type="match status" value="1"/>
</dbReference>
<dbReference type="InterPro" id="IPR002508">
    <property type="entry name" value="MurNAc-LAA_cat"/>
</dbReference>
<reference evidence="3 4" key="1">
    <citation type="submission" date="2018-03" db="EMBL/GenBank/DDBJ databases">
        <title>The ancient ancestry and fast evolution of plastids.</title>
        <authorList>
            <person name="Moore K.R."/>
            <person name="Magnabosco C."/>
            <person name="Momper L."/>
            <person name="Gold D.A."/>
            <person name="Bosak T."/>
            <person name="Fournier G.P."/>
        </authorList>
    </citation>
    <scope>NUCLEOTIDE SEQUENCE [LARGE SCALE GENOMIC DNA]</scope>
    <source>
        <strain evidence="3 4">CCALA 037</strain>
    </source>
</reference>
<feature type="domain" description="MurNAc-LAA" evidence="2">
    <location>
        <begin position="486"/>
        <end position="597"/>
    </location>
</feature>
<dbReference type="SMART" id="SM00646">
    <property type="entry name" value="Ami_3"/>
    <property type="match status" value="1"/>
</dbReference>
<dbReference type="Pfam" id="PF01520">
    <property type="entry name" value="Amidase_3"/>
    <property type="match status" value="1"/>
</dbReference>
<gene>
    <name evidence="3" type="ORF">C7B77_16855</name>
</gene>
<keyword evidence="4" id="KW-1185">Reference proteome</keyword>
<evidence type="ECO:0000313" key="3">
    <source>
        <dbReference type="EMBL" id="PSB54852.1"/>
    </source>
</evidence>
<dbReference type="InterPro" id="IPR050695">
    <property type="entry name" value="N-acetylmuramoyl_amidase_3"/>
</dbReference>
<dbReference type="CDD" id="cd02696">
    <property type="entry name" value="MurNAc-LAA"/>
    <property type="match status" value="1"/>
</dbReference>